<feature type="transmembrane region" description="Helical" evidence="9">
    <location>
        <begin position="21"/>
        <end position="42"/>
    </location>
</feature>
<evidence type="ECO:0000256" key="6">
    <source>
        <dbReference type="ARBA" id="ARBA00022989"/>
    </source>
</evidence>
<evidence type="ECO:0000256" key="5">
    <source>
        <dbReference type="ARBA" id="ARBA00022692"/>
    </source>
</evidence>
<dbReference type="EMBL" id="JAAIKE010000014">
    <property type="protein sequence ID" value="NEX48607.1"/>
    <property type="molecule type" value="Genomic_DNA"/>
</dbReference>
<comment type="caution">
    <text evidence="11">The sequence shown here is derived from an EMBL/GenBank/DDBJ whole genome shotgun (WGS) entry which is preliminary data.</text>
</comment>
<proteinExistence type="inferred from homology"/>
<keyword evidence="12" id="KW-1185">Reference proteome</keyword>
<feature type="domain" description="Tripartite ATP-independent periplasmic transporters DctQ component" evidence="10">
    <location>
        <begin position="38"/>
        <end position="169"/>
    </location>
</feature>
<comment type="similarity">
    <text evidence="8 9">Belongs to the TRAP transporter small permease family.</text>
</comment>
<dbReference type="GO" id="GO:0015740">
    <property type="term" value="P:C4-dicarboxylate transport"/>
    <property type="evidence" value="ECO:0007669"/>
    <property type="project" value="TreeGrafter"/>
</dbReference>
<keyword evidence="7 9" id="KW-0472">Membrane</keyword>
<evidence type="ECO:0000259" key="10">
    <source>
        <dbReference type="Pfam" id="PF04290"/>
    </source>
</evidence>
<keyword evidence="3" id="KW-1003">Cell membrane</keyword>
<dbReference type="GO" id="GO:0005886">
    <property type="term" value="C:plasma membrane"/>
    <property type="evidence" value="ECO:0007669"/>
    <property type="project" value="UniProtKB-SubCell"/>
</dbReference>
<keyword evidence="4 9" id="KW-0997">Cell inner membrane</keyword>
<comment type="subunit">
    <text evidence="9">The complex comprises the extracytoplasmic solute receptor protein and the two transmembrane proteins.</text>
</comment>
<evidence type="ECO:0000256" key="2">
    <source>
        <dbReference type="ARBA" id="ARBA00022448"/>
    </source>
</evidence>
<feature type="transmembrane region" description="Helical" evidence="9">
    <location>
        <begin position="141"/>
        <end position="162"/>
    </location>
</feature>
<evidence type="ECO:0000313" key="12">
    <source>
        <dbReference type="Proteomes" id="UP000481421"/>
    </source>
</evidence>
<feature type="transmembrane region" description="Helical" evidence="9">
    <location>
        <begin position="62"/>
        <end position="80"/>
    </location>
</feature>
<keyword evidence="2 9" id="KW-0813">Transport</keyword>
<name>A0A6B3RRD5_9RHOB</name>
<organism evidence="11 12">
    <name type="scientific">Pseudotabrizicola algicola</name>
    <dbReference type="NCBI Taxonomy" id="2709381"/>
    <lineage>
        <taxon>Bacteria</taxon>
        <taxon>Pseudomonadati</taxon>
        <taxon>Pseudomonadota</taxon>
        <taxon>Alphaproteobacteria</taxon>
        <taxon>Rhodobacterales</taxon>
        <taxon>Paracoccaceae</taxon>
        <taxon>Pseudotabrizicola</taxon>
    </lineage>
</organism>
<evidence type="ECO:0000313" key="11">
    <source>
        <dbReference type="EMBL" id="NEX48607.1"/>
    </source>
</evidence>
<sequence>MTEQGGRRPALGEAKLMERDFPKFGVETAIAAVLLTILMVMMTAQVVLRFGFGTSITWLEEVIRIVFVWAVYASVLVASIEDKHIRVALHITFLPHRLQLVVLGIADLCWIGFNAVVIYGACIYSMSLWQYPYRLPTTGINLIWAFAIIPVAFFILSVRILVNIRRRARGELDMTDAQAEM</sequence>
<dbReference type="GO" id="GO:0022857">
    <property type="term" value="F:transmembrane transporter activity"/>
    <property type="evidence" value="ECO:0007669"/>
    <property type="project" value="UniProtKB-UniRule"/>
</dbReference>
<protein>
    <recommendedName>
        <fullName evidence="9">TRAP transporter small permease protein</fullName>
    </recommendedName>
</protein>
<reference evidence="11 12" key="1">
    <citation type="submission" date="2020-02" db="EMBL/GenBank/DDBJ databases">
        <title>Rhodobacter algicola sp. nov., isolated from microalga culture.</title>
        <authorList>
            <person name="Park C.-Y."/>
        </authorList>
    </citation>
    <scope>NUCLEOTIDE SEQUENCE [LARGE SCALE GENOMIC DNA]</scope>
    <source>
        <strain evidence="11 12">ETT8</strain>
    </source>
</reference>
<dbReference type="Proteomes" id="UP000481421">
    <property type="component" value="Unassembled WGS sequence"/>
</dbReference>
<comment type="function">
    <text evidence="9">Part of the tripartite ATP-independent periplasmic (TRAP) transport system.</text>
</comment>
<evidence type="ECO:0000256" key="1">
    <source>
        <dbReference type="ARBA" id="ARBA00004429"/>
    </source>
</evidence>
<keyword evidence="5 9" id="KW-0812">Transmembrane</keyword>
<dbReference type="InterPro" id="IPR055348">
    <property type="entry name" value="DctQ"/>
</dbReference>
<comment type="subcellular location">
    <subcellularLocation>
        <location evidence="1 9">Cell inner membrane</location>
        <topology evidence="1 9">Multi-pass membrane protein</topology>
    </subcellularLocation>
</comment>
<keyword evidence="6 9" id="KW-1133">Transmembrane helix</keyword>
<evidence type="ECO:0000256" key="3">
    <source>
        <dbReference type="ARBA" id="ARBA00022475"/>
    </source>
</evidence>
<dbReference type="InterPro" id="IPR007387">
    <property type="entry name" value="TRAP_DctQ"/>
</dbReference>
<dbReference type="Pfam" id="PF04290">
    <property type="entry name" value="DctQ"/>
    <property type="match status" value="1"/>
</dbReference>
<dbReference type="AlphaFoldDB" id="A0A6B3RRD5"/>
<accession>A0A6B3RRD5</accession>
<evidence type="ECO:0000256" key="4">
    <source>
        <dbReference type="ARBA" id="ARBA00022519"/>
    </source>
</evidence>
<gene>
    <name evidence="11" type="ORF">G3572_20630</name>
</gene>
<dbReference type="PANTHER" id="PTHR35011:SF2">
    <property type="entry name" value="2,3-DIKETO-L-GULONATE TRAP TRANSPORTER SMALL PERMEASE PROTEIN YIAM"/>
    <property type="match status" value="1"/>
</dbReference>
<feature type="transmembrane region" description="Helical" evidence="9">
    <location>
        <begin position="100"/>
        <end position="121"/>
    </location>
</feature>
<evidence type="ECO:0000256" key="7">
    <source>
        <dbReference type="ARBA" id="ARBA00023136"/>
    </source>
</evidence>
<evidence type="ECO:0000256" key="8">
    <source>
        <dbReference type="ARBA" id="ARBA00038436"/>
    </source>
</evidence>
<evidence type="ECO:0000256" key="9">
    <source>
        <dbReference type="RuleBase" id="RU369079"/>
    </source>
</evidence>
<dbReference type="PANTHER" id="PTHR35011">
    <property type="entry name" value="2,3-DIKETO-L-GULONATE TRAP TRANSPORTER SMALL PERMEASE PROTEIN YIAM"/>
    <property type="match status" value="1"/>
</dbReference>